<evidence type="ECO:0000313" key="3">
    <source>
        <dbReference type="Proteomes" id="UP000825729"/>
    </source>
</evidence>
<dbReference type="InterPro" id="IPR036322">
    <property type="entry name" value="WD40_repeat_dom_sf"/>
</dbReference>
<dbReference type="PROSITE" id="PS50294">
    <property type="entry name" value="WD_REPEATS_REGION"/>
    <property type="match status" value="1"/>
</dbReference>
<dbReference type="SUPFAM" id="SSF50978">
    <property type="entry name" value="WD40 repeat-like"/>
    <property type="match status" value="1"/>
</dbReference>
<comment type="caution">
    <text evidence="2">The sequence shown here is derived from an EMBL/GenBank/DDBJ whole genome shotgun (WGS) entry which is preliminary data.</text>
</comment>
<dbReference type="GO" id="GO:0042254">
    <property type="term" value="P:ribosome biogenesis"/>
    <property type="evidence" value="ECO:0007669"/>
    <property type="project" value="TreeGrafter"/>
</dbReference>
<dbReference type="PANTHER" id="PTHR45903:SF1">
    <property type="entry name" value="GLUTAMATE-RICH WD REPEAT-CONTAINING PROTEIN 1"/>
    <property type="match status" value="1"/>
</dbReference>
<dbReference type="Proteomes" id="UP000825729">
    <property type="component" value="Unassembled WGS sequence"/>
</dbReference>
<proteinExistence type="predicted"/>
<dbReference type="EMBL" id="JAINDJ010000005">
    <property type="protein sequence ID" value="KAG9448234.1"/>
    <property type="molecule type" value="Genomic_DNA"/>
</dbReference>
<organism evidence="2 3">
    <name type="scientific">Aristolochia fimbriata</name>
    <name type="common">White veined hardy Dutchman's pipe vine</name>
    <dbReference type="NCBI Taxonomy" id="158543"/>
    <lineage>
        <taxon>Eukaryota</taxon>
        <taxon>Viridiplantae</taxon>
        <taxon>Streptophyta</taxon>
        <taxon>Embryophyta</taxon>
        <taxon>Tracheophyta</taxon>
        <taxon>Spermatophyta</taxon>
        <taxon>Magnoliopsida</taxon>
        <taxon>Magnoliidae</taxon>
        <taxon>Piperales</taxon>
        <taxon>Aristolochiaceae</taxon>
        <taxon>Aristolochia</taxon>
    </lineage>
</organism>
<dbReference type="InterPro" id="IPR001680">
    <property type="entry name" value="WD40_rpt"/>
</dbReference>
<dbReference type="Gene3D" id="2.130.10.10">
    <property type="entry name" value="YVTN repeat-like/Quinoprotein amine dehydrogenase"/>
    <property type="match status" value="1"/>
</dbReference>
<dbReference type="PANTHER" id="PTHR45903">
    <property type="entry name" value="GLUTAMATE-RICH WD REPEAT-CONTAINING PROTEIN 1"/>
    <property type="match status" value="1"/>
</dbReference>
<dbReference type="SMART" id="SM00320">
    <property type="entry name" value="WD40"/>
    <property type="match status" value="3"/>
</dbReference>
<gene>
    <name evidence="2" type="ORF">H6P81_014362</name>
</gene>
<dbReference type="GO" id="GO:0005730">
    <property type="term" value="C:nucleolus"/>
    <property type="evidence" value="ECO:0007669"/>
    <property type="project" value="TreeGrafter"/>
</dbReference>
<reference evidence="2 3" key="1">
    <citation type="submission" date="2021-07" db="EMBL/GenBank/DDBJ databases">
        <title>The Aristolochia fimbriata genome: insights into angiosperm evolution, floral development and chemical biosynthesis.</title>
        <authorList>
            <person name="Jiao Y."/>
        </authorList>
    </citation>
    <scope>NUCLEOTIDE SEQUENCE [LARGE SCALE GENOMIC DNA]</scope>
    <source>
        <strain evidence="2">IBCAS-2021</strain>
        <tissue evidence="2">Leaf</tissue>
    </source>
</reference>
<accession>A0AAV7EHV0</accession>
<evidence type="ECO:0000313" key="2">
    <source>
        <dbReference type="EMBL" id="KAG9448234.1"/>
    </source>
</evidence>
<keyword evidence="1" id="KW-0853">WD repeat</keyword>
<keyword evidence="3" id="KW-1185">Reference proteome</keyword>
<protein>
    <submittedName>
        <fullName evidence="2">Uncharacterized protein</fullName>
    </submittedName>
</protein>
<dbReference type="AlphaFoldDB" id="A0AAV7EHV0"/>
<name>A0AAV7EHV0_ARIFI</name>
<sequence>MCKSNSLNESATSHMCQLGRHWPCAGLAFTSQLNALAESEVEASRGSSTAVSQAPLLKFGGHKDEGHAIDWSPVSLGKLVSGDCKSCIHLWEPSSGTWNVDTNPFKGHTASVEDLQWSPTEAYVFVSCSVDGTIAIWDTRLGKTPAISVKAHNADVNVISWNRLASCMIASGSDDGTFSIRDLRLIKDLGPVVRERRGRRNGVQGQNEGASECSRGFTTTASICSSGSKGLERVALAATDTGNAVIHLT</sequence>
<dbReference type="PROSITE" id="PS50082">
    <property type="entry name" value="WD_REPEATS_2"/>
    <property type="match status" value="1"/>
</dbReference>
<feature type="repeat" description="WD" evidence="1">
    <location>
        <begin position="105"/>
        <end position="147"/>
    </location>
</feature>
<dbReference type="InterPro" id="IPR015943">
    <property type="entry name" value="WD40/YVTN_repeat-like_dom_sf"/>
</dbReference>
<dbReference type="InterPro" id="IPR051972">
    <property type="entry name" value="Glutamate-rich_WD_repeat"/>
</dbReference>
<evidence type="ECO:0000256" key="1">
    <source>
        <dbReference type="PROSITE-ProRule" id="PRU00221"/>
    </source>
</evidence>
<dbReference type="Pfam" id="PF00400">
    <property type="entry name" value="WD40"/>
    <property type="match status" value="2"/>
</dbReference>